<comment type="caution">
    <text evidence="8">Lacks conserved residue(s) required for the propagation of feature annotation.</text>
</comment>
<dbReference type="EC" id="6.1.1.9" evidence="8"/>
<dbReference type="InterPro" id="IPR033705">
    <property type="entry name" value="Anticodon_Ia_Val"/>
</dbReference>
<evidence type="ECO:0000256" key="2">
    <source>
        <dbReference type="ARBA" id="ARBA00022598"/>
    </source>
</evidence>
<dbReference type="PANTHER" id="PTHR11946:SF93">
    <property type="entry name" value="VALINE--TRNA LIGASE, CHLOROPLASTIC_MITOCHONDRIAL 2"/>
    <property type="match status" value="1"/>
</dbReference>
<feature type="coiled-coil region" evidence="8">
    <location>
        <begin position="880"/>
        <end position="949"/>
    </location>
</feature>
<dbReference type="Pfam" id="PF10458">
    <property type="entry name" value="Val_tRNA-synt_C"/>
    <property type="match status" value="1"/>
</dbReference>
<dbReference type="PRINTS" id="PR00986">
    <property type="entry name" value="TRNASYNTHVAL"/>
</dbReference>
<evidence type="ECO:0000256" key="3">
    <source>
        <dbReference type="ARBA" id="ARBA00022741"/>
    </source>
</evidence>
<evidence type="ECO:0000313" key="12">
    <source>
        <dbReference type="EMBL" id="MDI1431555.1"/>
    </source>
</evidence>
<accession>A0ABT6NTU3</accession>
<dbReference type="NCBIfam" id="NF004349">
    <property type="entry name" value="PRK05729.1"/>
    <property type="match status" value="1"/>
</dbReference>
<evidence type="ECO:0000256" key="7">
    <source>
        <dbReference type="ARBA" id="ARBA00047552"/>
    </source>
</evidence>
<keyword evidence="3 8" id="KW-0547">Nucleotide-binding</keyword>
<keyword evidence="1 8" id="KW-0963">Cytoplasm</keyword>
<comment type="similarity">
    <text evidence="8">Belongs to the class-I aminoacyl-tRNA synthetase family. ValS type 1 subfamily.</text>
</comment>
<dbReference type="Proteomes" id="UP001160301">
    <property type="component" value="Unassembled WGS sequence"/>
</dbReference>
<dbReference type="Gene3D" id="1.10.287.380">
    <property type="entry name" value="Valyl-tRNA synthetase, C-terminal domain"/>
    <property type="match status" value="1"/>
</dbReference>
<comment type="subunit">
    <text evidence="8">Monomer.</text>
</comment>
<evidence type="ECO:0000256" key="8">
    <source>
        <dbReference type="HAMAP-Rule" id="MF_02004"/>
    </source>
</evidence>
<dbReference type="InterPro" id="IPR009008">
    <property type="entry name" value="Val/Leu/Ile-tRNA-synth_edit"/>
</dbReference>
<evidence type="ECO:0000259" key="9">
    <source>
        <dbReference type="Pfam" id="PF00133"/>
    </source>
</evidence>
<feature type="domain" description="Methionyl/Valyl/Leucyl/Isoleucyl-tRNA synthetase anticodon-binding" evidence="10">
    <location>
        <begin position="667"/>
        <end position="819"/>
    </location>
</feature>
<dbReference type="InterPro" id="IPR010978">
    <property type="entry name" value="tRNA-bd_arm"/>
</dbReference>
<evidence type="ECO:0000259" key="10">
    <source>
        <dbReference type="Pfam" id="PF08264"/>
    </source>
</evidence>
<dbReference type="RefSeq" id="WP_136969062.1">
    <property type="nucleotide sequence ID" value="NZ_JARZHI010000015.1"/>
</dbReference>
<keyword evidence="6 8" id="KW-0030">Aminoacyl-tRNA synthetase</keyword>
<dbReference type="SUPFAM" id="SSF47323">
    <property type="entry name" value="Anticodon-binding domain of a subclass of class I aminoacyl-tRNA synthetases"/>
    <property type="match status" value="1"/>
</dbReference>
<protein>
    <recommendedName>
        <fullName evidence="8">Valine--tRNA ligase</fullName>
        <ecNumber evidence="8">6.1.1.9</ecNumber>
    </recommendedName>
    <alternativeName>
        <fullName evidence="8">Valyl-tRNA synthetase</fullName>
        <shortName evidence="8">ValRS</shortName>
    </alternativeName>
</protein>
<name>A0ABT6NTU3_9BACT</name>
<dbReference type="Pfam" id="PF08264">
    <property type="entry name" value="Anticodon_1"/>
    <property type="match status" value="1"/>
</dbReference>
<comment type="domain">
    <text evidence="8">ValRS has two distinct active sites: one for aminoacylation and one for editing. The misactivated threonine is translocated from the active site to the editing site.</text>
</comment>
<dbReference type="Pfam" id="PF00133">
    <property type="entry name" value="tRNA-synt_1"/>
    <property type="match status" value="1"/>
</dbReference>
<organism evidence="12 13">
    <name type="scientific">Polyangium sorediatum</name>
    <dbReference type="NCBI Taxonomy" id="889274"/>
    <lineage>
        <taxon>Bacteria</taxon>
        <taxon>Pseudomonadati</taxon>
        <taxon>Myxococcota</taxon>
        <taxon>Polyangia</taxon>
        <taxon>Polyangiales</taxon>
        <taxon>Polyangiaceae</taxon>
        <taxon>Polyangium</taxon>
    </lineage>
</organism>
<dbReference type="InterPro" id="IPR009080">
    <property type="entry name" value="tRNAsynth_Ia_anticodon-bd"/>
</dbReference>
<dbReference type="Gene3D" id="3.90.740.10">
    <property type="entry name" value="Valyl/Leucyl/Isoleucyl-tRNA synthetase, editing domain"/>
    <property type="match status" value="1"/>
</dbReference>
<dbReference type="CDD" id="cd07962">
    <property type="entry name" value="Anticodon_Ia_Val"/>
    <property type="match status" value="1"/>
</dbReference>
<feature type="domain" description="Aminoacyl-tRNA synthetase class Ia" evidence="9">
    <location>
        <begin position="19"/>
        <end position="623"/>
    </location>
</feature>
<dbReference type="CDD" id="cd00817">
    <property type="entry name" value="ValRS_core"/>
    <property type="match status" value="1"/>
</dbReference>
<dbReference type="HAMAP" id="MF_02004">
    <property type="entry name" value="Val_tRNA_synth_type1"/>
    <property type="match status" value="1"/>
</dbReference>
<dbReference type="PANTHER" id="PTHR11946">
    <property type="entry name" value="VALYL-TRNA SYNTHETASES"/>
    <property type="match status" value="1"/>
</dbReference>
<keyword evidence="2 8" id="KW-0436">Ligase</keyword>
<evidence type="ECO:0000259" key="11">
    <source>
        <dbReference type="Pfam" id="PF10458"/>
    </source>
</evidence>
<feature type="short sequence motif" description="'HIGH' region" evidence="8">
    <location>
        <begin position="49"/>
        <end position="59"/>
    </location>
</feature>
<evidence type="ECO:0000256" key="5">
    <source>
        <dbReference type="ARBA" id="ARBA00022917"/>
    </source>
</evidence>
<comment type="domain">
    <text evidence="8">The C-terminal coiled-coil domain is crucial for aminoacylation activity.</text>
</comment>
<comment type="function">
    <text evidence="8">Catalyzes the attachment of valine to tRNA(Val). As ValRS can inadvertently accommodate and process structurally similar amino acids such as threonine, to avoid such errors, it has a 'posttransfer' editing activity that hydrolyzes mischarged Thr-tRNA(Val) in a tRNA-dependent manner.</text>
</comment>
<evidence type="ECO:0000313" key="13">
    <source>
        <dbReference type="Proteomes" id="UP001160301"/>
    </source>
</evidence>
<keyword evidence="8" id="KW-0175">Coiled coil</keyword>
<dbReference type="InterPro" id="IPR037118">
    <property type="entry name" value="Val-tRNA_synth_C_sf"/>
</dbReference>
<proteinExistence type="inferred from homology"/>
<gene>
    <name evidence="8" type="primary">valS</name>
    <name evidence="12" type="ORF">QHF89_18825</name>
</gene>
<sequence length="950" mass="106089">MSTAELAKAYEPKDVEPRWYAYWVEHNVFAANPDPADTRPVYVLPMPPPNVTGSLHMGHALFVTLEDVLTRWHRMRGFNTLWQPGIDHAGIATQTVVERQLRREGKSRHDLGRAAFIERVWQWKAESGGRIALQQRELGASPDWPRSKFTMDADMSRAVREAFVRLFEQELIYRDTRLVHWDCEAQTVLSNLEVENEESNGELFEFAYPIAGGGGFGGEARDNERSPQASNDELVVATTRPETMLGDTAVAVHPDDPRYKHLHGKFLQHPFLDRKVPIITDAILVDPKFGTGAVKVTPAHDFNDHETGKRHKLEMISIMNKDGTLNAEAGPFAGMERFAARKAVKKALDEKGLVRGSKNHTLVLPRSERNGSIVEPMISTQWFVKMKPLAGPALAAVRHGHVKIIPEDWTKTYEHWMTNILDWCISRQLWWGHRIPAFYCDACGHMMVTREDPAACEKCGGDKLRQDEDVLDTWFSSGLWPFSTLGWPNDTEMLRKFYPASDLETGYDILFFWVARMMMMGIHFMGVPPFKRILLHGMVVDETGDKMSKVKGNVIDPLDLVHGAAFDAVVEKTLPGAPREESLKKFKKAYPSASQMGAGFSAYGADALRFTLSTYSPQARRIPLSPKKIEGNRHFCNKIWNAVRYSLPYLEGARVGREPPLATTLTNRWILSRLGAALETTKRGLDEFRLDDAALALYHFFWGELCDWYLELTKPVLNPSAGAVQGPEQDETKDVLAYVIEASIRALHPFIPYITEELWQRLPRPSGAPKSIALAAYPESGTAPRDEDAEREMGVVMAVISAARTIRSEHEVHPGAEVPLLLRADGEATLSLLRAEARAIKTLVKTAAEPGIEARGGARPKGAVMSVTAGVDVLVDLRGLVEGAKEAARIEREIKKTEKDVAALEKKLSLPSFAEKAPPEVVAESRSQLDELKKKRVALEEAKSLAAELG</sequence>
<dbReference type="GO" id="GO:0004832">
    <property type="term" value="F:valine-tRNA ligase activity"/>
    <property type="evidence" value="ECO:0007669"/>
    <property type="project" value="UniProtKB-EC"/>
</dbReference>
<comment type="subcellular location">
    <subcellularLocation>
        <location evidence="8">Cytoplasm</location>
    </subcellularLocation>
</comment>
<dbReference type="InterPro" id="IPR001412">
    <property type="entry name" value="aa-tRNA-synth_I_CS"/>
</dbReference>
<dbReference type="SUPFAM" id="SSF52374">
    <property type="entry name" value="Nucleotidylyl transferase"/>
    <property type="match status" value="1"/>
</dbReference>
<dbReference type="SUPFAM" id="SSF50677">
    <property type="entry name" value="ValRS/IleRS/LeuRS editing domain"/>
    <property type="match status" value="1"/>
</dbReference>
<dbReference type="PROSITE" id="PS00178">
    <property type="entry name" value="AA_TRNA_LIGASE_I"/>
    <property type="match status" value="1"/>
</dbReference>
<dbReference type="EMBL" id="JARZHI010000015">
    <property type="protein sequence ID" value="MDI1431555.1"/>
    <property type="molecule type" value="Genomic_DNA"/>
</dbReference>
<reference evidence="12 13" key="1">
    <citation type="submission" date="2023-04" db="EMBL/GenBank/DDBJ databases">
        <title>The genome sequence of Polyangium sorediatum DSM14670.</title>
        <authorList>
            <person name="Zhang X."/>
        </authorList>
    </citation>
    <scope>NUCLEOTIDE SEQUENCE [LARGE SCALE GENOMIC DNA]</scope>
    <source>
        <strain evidence="12 13">DSM 14670</strain>
    </source>
</reference>
<dbReference type="SUPFAM" id="SSF46589">
    <property type="entry name" value="tRNA-binding arm"/>
    <property type="match status" value="1"/>
</dbReference>
<dbReference type="InterPro" id="IPR002300">
    <property type="entry name" value="aa-tRNA-synth_Ia"/>
</dbReference>
<evidence type="ECO:0000256" key="6">
    <source>
        <dbReference type="ARBA" id="ARBA00023146"/>
    </source>
</evidence>
<dbReference type="InterPro" id="IPR019499">
    <property type="entry name" value="Val-tRNA_synth_tRNA-bd"/>
</dbReference>
<feature type="binding site" evidence="8">
    <location>
        <position position="549"/>
    </location>
    <ligand>
        <name>ATP</name>
        <dbReference type="ChEBI" id="CHEBI:30616"/>
    </ligand>
</feature>
<dbReference type="InterPro" id="IPR002303">
    <property type="entry name" value="Valyl-tRNA_ligase"/>
</dbReference>
<dbReference type="NCBIfam" id="TIGR00422">
    <property type="entry name" value="valS"/>
    <property type="match status" value="1"/>
</dbReference>
<keyword evidence="5 8" id="KW-0648">Protein biosynthesis</keyword>
<dbReference type="InterPro" id="IPR013155">
    <property type="entry name" value="M/V/L/I-tRNA-synth_anticd-bd"/>
</dbReference>
<dbReference type="Gene3D" id="3.40.50.620">
    <property type="entry name" value="HUPs"/>
    <property type="match status" value="2"/>
</dbReference>
<dbReference type="InterPro" id="IPR014729">
    <property type="entry name" value="Rossmann-like_a/b/a_fold"/>
</dbReference>
<feature type="domain" description="Valyl-tRNA synthetase tRNA-binding arm" evidence="11">
    <location>
        <begin position="884"/>
        <end position="942"/>
    </location>
</feature>
<evidence type="ECO:0000256" key="4">
    <source>
        <dbReference type="ARBA" id="ARBA00022840"/>
    </source>
</evidence>
<comment type="catalytic activity">
    <reaction evidence="7 8">
        <text>tRNA(Val) + L-valine + ATP = L-valyl-tRNA(Val) + AMP + diphosphate</text>
        <dbReference type="Rhea" id="RHEA:10704"/>
        <dbReference type="Rhea" id="RHEA-COMP:9672"/>
        <dbReference type="Rhea" id="RHEA-COMP:9708"/>
        <dbReference type="ChEBI" id="CHEBI:30616"/>
        <dbReference type="ChEBI" id="CHEBI:33019"/>
        <dbReference type="ChEBI" id="CHEBI:57762"/>
        <dbReference type="ChEBI" id="CHEBI:78442"/>
        <dbReference type="ChEBI" id="CHEBI:78537"/>
        <dbReference type="ChEBI" id="CHEBI:456215"/>
        <dbReference type="EC" id="6.1.1.9"/>
    </reaction>
</comment>
<evidence type="ECO:0000256" key="1">
    <source>
        <dbReference type="ARBA" id="ARBA00022490"/>
    </source>
</evidence>
<keyword evidence="4 8" id="KW-0067">ATP-binding</keyword>
<keyword evidence="13" id="KW-1185">Reference proteome</keyword>
<dbReference type="Gene3D" id="1.10.730.10">
    <property type="entry name" value="Isoleucyl-tRNA Synthetase, Domain 1"/>
    <property type="match status" value="1"/>
</dbReference>
<comment type="caution">
    <text evidence="12">The sequence shown here is derived from an EMBL/GenBank/DDBJ whole genome shotgun (WGS) entry which is preliminary data.</text>
</comment>